<proteinExistence type="predicted"/>
<comment type="subcellular location">
    <subcellularLocation>
        <location evidence="1">Cell membrane</location>
        <topology evidence="1">Multi-pass membrane protein</topology>
    </subcellularLocation>
</comment>
<feature type="transmembrane region" description="Helical" evidence="6">
    <location>
        <begin position="12"/>
        <end position="32"/>
    </location>
</feature>
<sequence>MIGWTLGRYFFIRYLKMTCYFLGGFFVLALLIDFTENSGRLSSLPRYTAKDAFLISVLRIPFIMQQLIPFIALFSAMAMLISLNRKSELVVTRSIGVSAWQFLMPACFGAFLFGLFSILLVNPLAAWGFSQAERMMTEWRSKSNNVLTSLHNTRILWLTQHTNSGRTTIGAKSITDQGLSLIDATFVQYNDNATIKNWINSRKATLINGAWLLTDGTIYKIGHSPEKFSEFQIKTNLKPEFLTEYLASPATIPFYQLPTKIMIARSFGYSANNFDMYLQSLIALPALLIAMTLIAATVSLNFTRFGQSKTLILGGVTAGFSLYVISILVQAFGNAGYIPPIIAAWTPVFIALFLGISFLLHKEDG</sequence>
<evidence type="ECO:0000256" key="6">
    <source>
        <dbReference type="SAM" id="Phobius"/>
    </source>
</evidence>
<comment type="caution">
    <text evidence="7">The sequence shown here is derived from an EMBL/GenBank/DDBJ whole genome shotgun (WGS) entry which is preliminary data.</text>
</comment>
<evidence type="ECO:0000256" key="1">
    <source>
        <dbReference type="ARBA" id="ARBA00004651"/>
    </source>
</evidence>
<dbReference type="InterPro" id="IPR030923">
    <property type="entry name" value="LptG"/>
</dbReference>
<organism evidence="7 8">
    <name type="scientific">Bartonella koehlerae C-29</name>
    <dbReference type="NCBI Taxonomy" id="1134510"/>
    <lineage>
        <taxon>Bacteria</taxon>
        <taxon>Pseudomonadati</taxon>
        <taxon>Pseudomonadota</taxon>
        <taxon>Alphaproteobacteria</taxon>
        <taxon>Hyphomicrobiales</taxon>
        <taxon>Bartonellaceae</taxon>
        <taxon>Bartonella</taxon>
    </lineage>
</organism>
<evidence type="ECO:0000256" key="4">
    <source>
        <dbReference type="ARBA" id="ARBA00022989"/>
    </source>
</evidence>
<reference evidence="7 8" key="1">
    <citation type="submission" date="2012-04" db="EMBL/GenBank/DDBJ databases">
        <title>The Genome Sequence of Bartonella koehlerae C-29.</title>
        <authorList>
            <consortium name="The Broad Institute Genome Sequencing Platform"/>
            <consortium name="The Broad Institute Genome Sequencing Center for Infectious Disease"/>
            <person name="Feldgarden M."/>
            <person name="Kirby J."/>
            <person name="Kosoy M."/>
            <person name="Birtles R."/>
            <person name="Probert W.S."/>
            <person name="Chiaraviglio L."/>
            <person name="Walker B."/>
            <person name="Young S.K."/>
            <person name="Zeng Q."/>
            <person name="Gargeya S."/>
            <person name="Fitzgerald M."/>
            <person name="Haas B."/>
            <person name="Abouelleil A."/>
            <person name="Alvarado L."/>
            <person name="Arachchi H.M."/>
            <person name="Berlin A.M."/>
            <person name="Chapman S.B."/>
            <person name="Goldberg J."/>
            <person name="Griggs A."/>
            <person name="Gujja S."/>
            <person name="Hansen M."/>
            <person name="Howarth C."/>
            <person name="Imamovic A."/>
            <person name="Larimer J."/>
            <person name="McCowen C."/>
            <person name="Montmayeur A."/>
            <person name="Murphy C."/>
            <person name="Neiman D."/>
            <person name="Pearson M."/>
            <person name="Priest M."/>
            <person name="Roberts A."/>
            <person name="Saif S."/>
            <person name="Shea T."/>
            <person name="Sisk P."/>
            <person name="Sykes S."/>
            <person name="Wortman J."/>
            <person name="Nusbaum C."/>
            <person name="Birren B."/>
        </authorList>
    </citation>
    <scope>NUCLEOTIDE SEQUENCE [LARGE SCALE GENOMIC DNA]</scope>
    <source>
        <strain evidence="7 8">C-29</strain>
    </source>
</reference>
<dbReference type="RefSeq" id="WP_034458921.1">
    <property type="nucleotide sequence ID" value="NZ_CADEAH010000003.1"/>
</dbReference>
<dbReference type="GO" id="GO:0043190">
    <property type="term" value="C:ATP-binding cassette (ABC) transporter complex"/>
    <property type="evidence" value="ECO:0007669"/>
    <property type="project" value="InterPro"/>
</dbReference>
<keyword evidence="4 6" id="KW-1133">Transmembrane helix</keyword>
<evidence type="ECO:0000256" key="2">
    <source>
        <dbReference type="ARBA" id="ARBA00022475"/>
    </source>
</evidence>
<feature type="transmembrane region" description="Helical" evidence="6">
    <location>
        <begin position="310"/>
        <end position="331"/>
    </location>
</feature>
<dbReference type="GO" id="GO:0015920">
    <property type="term" value="P:lipopolysaccharide transport"/>
    <property type="evidence" value="ECO:0007669"/>
    <property type="project" value="TreeGrafter"/>
</dbReference>
<dbReference type="PATRIC" id="fig|1134510.3.peg.878"/>
<keyword evidence="8" id="KW-1185">Reference proteome</keyword>
<dbReference type="OrthoDB" id="9798468at2"/>
<dbReference type="PANTHER" id="PTHR33529">
    <property type="entry name" value="SLR0882 PROTEIN-RELATED"/>
    <property type="match status" value="1"/>
</dbReference>
<dbReference type="PANTHER" id="PTHR33529:SF2">
    <property type="entry name" value="LIPOPOLYSACCHARIDE EXPORT SYSTEM PERMEASE PROTEIN LPTG"/>
    <property type="match status" value="1"/>
</dbReference>
<dbReference type="Proteomes" id="UP000027015">
    <property type="component" value="Unassembled WGS sequence"/>
</dbReference>
<evidence type="ECO:0000256" key="3">
    <source>
        <dbReference type="ARBA" id="ARBA00022692"/>
    </source>
</evidence>
<dbReference type="EMBL" id="AHPL01000007">
    <property type="protein sequence ID" value="KEC55480.1"/>
    <property type="molecule type" value="Genomic_DNA"/>
</dbReference>
<protein>
    <recommendedName>
        <fullName evidence="9">LPS export ABC transporter permease LptG</fullName>
    </recommendedName>
</protein>
<feature type="transmembrane region" description="Helical" evidence="6">
    <location>
        <begin position="276"/>
        <end position="298"/>
    </location>
</feature>
<dbReference type="InterPro" id="IPR005495">
    <property type="entry name" value="LptG/LptF_permease"/>
</dbReference>
<evidence type="ECO:0008006" key="9">
    <source>
        <dbReference type="Google" id="ProtNLM"/>
    </source>
</evidence>
<feature type="transmembrane region" description="Helical" evidence="6">
    <location>
        <begin position="102"/>
        <end position="129"/>
    </location>
</feature>
<keyword evidence="5 6" id="KW-0472">Membrane</keyword>
<dbReference type="eggNOG" id="COG0795">
    <property type="taxonomic scope" value="Bacteria"/>
</dbReference>
<dbReference type="AlphaFoldDB" id="A0A067W6B8"/>
<evidence type="ECO:0000313" key="8">
    <source>
        <dbReference type="Proteomes" id="UP000027015"/>
    </source>
</evidence>
<feature type="transmembrane region" description="Helical" evidence="6">
    <location>
        <begin position="52"/>
        <end position="81"/>
    </location>
</feature>
<evidence type="ECO:0000256" key="5">
    <source>
        <dbReference type="ARBA" id="ARBA00023136"/>
    </source>
</evidence>
<name>A0A067W6B8_9HYPH</name>
<accession>A0A067W6B8</accession>
<evidence type="ECO:0000313" key="7">
    <source>
        <dbReference type="EMBL" id="KEC55480.1"/>
    </source>
</evidence>
<dbReference type="NCBIfam" id="TIGR04408">
    <property type="entry name" value="LptG_lptG"/>
    <property type="match status" value="1"/>
</dbReference>
<gene>
    <name evidence="7" type="ORF">O9A_00760</name>
</gene>
<dbReference type="GO" id="GO:0055085">
    <property type="term" value="P:transmembrane transport"/>
    <property type="evidence" value="ECO:0007669"/>
    <property type="project" value="InterPro"/>
</dbReference>
<feature type="transmembrane region" description="Helical" evidence="6">
    <location>
        <begin position="337"/>
        <end position="360"/>
    </location>
</feature>
<dbReference type="HOGENOM" id="CLU_028799_2_0_5"/>
<dbReference type="STRING" id="1134510.O9A_00760"/>
<keyword evidence="3 6" id="KW-0812">Transmembrane</keyword>
<keyword evidence="2" id="KW-1003">Cell membrane</keyword>
<dbReference type="Pfam" id="PF03739">
    <property type="entry name" value="LptF_LptG"/>
    <property type="match status" value="1"/>
</dbReference>